<dbReference type="Pfam" id="PF01863">
    <property type="entry name" value="YgjP-like"/>
    <property type="match status" value="1"/>
</dbReference>
<dbReference type="OrthoDB" id="9811177at2"/>
<gene>
    <name evidence="3" type="ORF">ERS852380_01476</name>
    <name evidence="2" type="ORF">ERS852429_01774</name>
    <name evidence="6" type="ORF">GKD66_16240</name>
    <name evidence="5" type="ORF">GKD67_06365</name>
    <name evidence="7" type="ORF">GKD68_07710</name>
    <name evidence="4" type="ORF">PN599_07170</name>
</gene>
<evidence type="ECO:0000313" key="3">
    <source>
        <dbReference type="EMBL" id="CUO04248.1"/>
    </source>
</evidence>
<accession>A0A173TVI5</accession>
<evidence type="ECO:0000313" key="7">
    <source>
        <dbReference type="EMBL" id="MRZ54638.1"/>
    </source>
</evidence>
<evidence type="ECO:0000313" key="11">
    <source>
        <dbReference type="Proteomes" id="UP000441358"/>
    </source>
</evidence>
<dbReference type="PANTHER" id="PTHR30399:SF1">
    <property type="entry name" value="UTP PYROPHOSPHATASE"/>
    <property type="match status" value="1"/>
</dbReference>
<dbReference type="AlphaFoldDB" id="A0A173TVI5"/>
<evidence type="ECO:0000313" key="5">
    <source>
        <dbReference type="EMBL" id="MRY92853.1"/>
    </source>
</evidence>
<evidence type="ECO:0000313" key="2">
    <source>
        <dbReference type="EMBL" id="CUN06349.1"/>
    </source>
</evidence>
<dbReference type="CDD" id="cd07344">
    <property type="entry name" value="M48_yhfN_like"/>
    <property type="match status" value="1"/>
</dbReference>
<dbReference type="Proteomes" id="UP000095591">
    <property type="component" value="Unassembled WGS sequence"/>
</dbReference>
<evidence type="ECO:0000313" key="6">
    <source>
        <dbReference type="EMBL" id="MRZ51752.1"/>
    </source>
</evidence>
<protein>
    <submittedName>
        <fullName evidence="5">DUF45 domain-containing protein</fullName>
    </submittedName>
    <submittedName>
        <fullName evidence="2">Protein of uncharacterized function DUF45</fullName>
    </submittedName>
    <submittedName>
        <fullName evidence="4">SprT family zinc-dependent metalloprotease</fullName>
    </submittedName>
</protein>
<dbReference type="Proteomes" id="UP000441358">
    <property type="component" value="Unassembled WGS sequence"/>
</dbReference>
<evidence type="ECO:0000313" key="8">
    <source>
        <dbReference type="Proteomes" id="UP000095455"/>
    </source>
</evidence>
<dbReference type="RefSeq" id="WP_005861055.1">
    <property type="nucleotide sequence ID" value="NZ_BQOC01000005.1"/>
</dbReference>
<evidence type="ECO:0000313" key="9">
    <source>
        <dbReference type="Proteomes" id="UP000095591"/>
    </source>
</evidence>
<evidence type="ECO:0000313" key="10">
    <source>
        <dbReference type="Proteomes" id="UP000432516"/>
    </source>
</evidence>
<dbReference type="PANTHER" id="PTHR30399">
    <property type="entry name" value="UNCHARACTERIZED PROTEIN YGJP"/>
    <property type="match status" value="1"/>
</dbReference>
<keyword evidence="4" id="KW-0645">Protease</keyword>
<evidence type="ECO:0000313" key="4">
    <source>
        <dbReference type="EMBL" id="MDB9004777.1"/>
    </source>
</evidence>
<dbReference type="EMBL" id="WKNE01000004">
    <property type="protein sequence ID" value="MRZ54638.1"/>
    <property type="molecule type" value="Genomic_DNA"/>
</dbReference>
<keyword evidence="4" id="KW-0378">Hydrolase</keyword>
<dbReference type="EMBL" id="CYYK01000004">
    <property type="protein sequence ID" value="CUO04248.1"/>
    <property type="molecule type" value="Genomic_DNA"/>
</dbReference>
<dbReference type="Proteomes" id="UP000095455">
    <property type="component" value="Unassembled WGS sequence"/>
</dbReference>
<proteinExistence type="predicted"/>
<dbReference type="EMBL" id="WKMC01000013">
    <property type="protein sequence ID" value="MRZ51752.1"/>
    <property type="molecule type" value="Genomic_DNA"/>
</dbReference>
<feature type="domain" description="YgjP-like metallopeptidase" evidence="1">
    <location>
        <begin position="23"/>
        <end position="228"/>
    </location>
</feature>
<dbReference type="EMBL" id="JAQMPJ010000004">
    <property type="protein sequence ID" value="MDB9004777.1"/>
    <property type="molecule type" value="Genomic_DNA"/>
</dbReference>
<organism evidence="2 9">
    <name type="scientific">Parabacteroides distasonis</name>
    <dbReference type="NCBI Taxonomy" id="823"/>
    <lineage>
        <taxon>Bacteria</taxon>
        <taxon>Pseudomonadati</taxon>
        <taxon>Bacteroidota</taxon>
        <taxon>Bacteroidia</taxon>
        <taxon>Bacteroidales</taxon>
        <taxon>Tannerellaceae</taxon>
        <taxon>Parabacteroides</taxon>
    </lineage>
</organism>
<reference evidence="4" key="3">
    <citation type="submission" date="2023-01" db="EMBL/GenBank/DDBJ databases">
        <title>Human gut microbiome strain richness.</title>
        <authorList>
            <person name="Chen-Liaw A."/>
        </authorList>
    </citation>
    <scope>NUCLEOTIDE SEQUENCE</scope>
    <source>
        <strain evidence="4">RTP21484st1_E5_RTP21484_190118</strain>
    </source>
</reference>
<name>A0A173TVI5_PARDI</name>
<dbReference type="Proteomes" id="UP000461276">
    <property type="component" value="Unassembled WGS sequence"/>
</dbReference>
<dbReference type="Proteomes" id="UP001210126">
    <property type="component" value="Unassembled WGS sequence"/>
</dbReference>
<keyword evidence="4" id="KW-0482">Metalloprotease</keyword>
<dbReference type="InterPro" id="IPR053136">
    <property type="entry name" value="UTP_pyrophosphatase-like"/>
</dbReference>
<dbReference type="Gene3D" id="3.30.2010.10">
    <property type="entry name" value="Metalloproteases ('zincins'), catalytic domain"/>
    <property type="match status" value="1"/>
</dbReference>
<evidence type="ECO:0000313" key="12">
    <source>
        <dbReference type="Proteomes" id="UP000461276"/>
    </source>
</evidence>
<dbReference type="EMBL" id="WKMY01000003">
    <property type="protein sequence ID" value="MRY92853.1"/>
    <property type="molecule type" value="Genomic_DNA"/>
</dbReference>
<reference evidence="8 9" key="1">
    <citation type="submission" date="2015-09" db="EMBL/GenBank/DDBJ databases">
        <authorList>
            <consortium name="Pathogen Informatics"/>
        </authorList>
    </citation>
    <scope>NUCLEOTIDE SEQUENCE [LARGE SCALE GENOMIC DNA]</scope>
    <source>
        <strain evidence="3 8">2789STDY5608822</strain>
        <strain evidence="2 9">2789STDY5608872</strain>
    </source>
</reference>
<reference evidence="10 11" key="2">
    <citation type="journal article" date="2019" name="Nat. Med.">
        <title>A library of human gut bacterial isolates paired with longitudinal multiomics data enables mechanistic microbiome research.</title>
        <authorList>
            <person name="Poyet M."/>
            <person name="Groussin M."/>
            <person name="Gibbons S.M."/>
            <person name="Avila-Pacheco J."/>
            <person name="Jiang X."/>
            <person name="Kearney S.M."/>
            <person name="Perrotta A.R."/>
            <person name="Berdy B."/>
            <person name="Zhao S."/>
            <person name="Lieberman T.D."/>
            <person name="Swanson P.K."/>
            <person name="Smith M."/>
            <person name="Roesemann S."/>
            <person name="Alexander J.E."/>
            <person name="Rich S.A."/>
            <person name="Livny J."/>
            <person name="Vlamakis H."/>
            <person name="Clish C."/>
            <person name="Bullock K."/>
            <person name="Deik A."/>
            <person name="Scott J."/>
            <person name="Pierce K.A."/>
            <person name="Xavier R.J."/>
            <person name="Alm E.J."/>
        </authorList>
    </citation>
    <scope>NUCLEOTIDE SEQUENCE [LARGE SCALE GENOMIC DNA]</scope>
    <source>
        <strain evidence="7 10">BIOML-A2</strain>
        <strain evidence="6 11">BIOML-A32</strain>
        <strain evidence="5 12">BIOML-A9</strain>
    </source>
</reference>
<dbReference type="EMBL" id="CYXP01000003">
    <property type="protein sequence ID" value="CUN06349.1"/>
    <property type="molecule type" value="Genomic_DNA"/>
</dbReference>
<dbReference type="Proteomes" id="UP000432516">
    <property type="component" value="Unassembled WGS sequence"/>
</dbReference>
<dbReference type="InterPro" id="IPR002725">
    <property type="entry name" value="YgjP-like_metallopeptidase"/>
</dbReference>
<evidence type="ECO:0000259" key="1">
    <source>
        <dbReference type="Pfam" id="PF01863"/>
    </source>
</evidence>
<dbReference type="GO" id="GO:0008237">
    <property type="term" value="F:metallopeptidase activity"/>
    <property type="evidence" value="ECO:0007669"/>
    <property type="project" value="UniProtKB-KW"/>
</dbReference>
<sequence length="232" mass="27202">MEKNIQDKDLGVITLRTTPRATRYTLKISKGKITATMPPGGDEKRMIAFIMENKARLVKALQKHPARPLLDERSELQATTFRLHIFRTERSNFYMRLEDGVLHIACPNETRFEEEEVQSLLKSMLEKALRHEAKRLLPERITLLARQHGFMLTGVKINNSKTHWGSCTMKKSINLSQSLMLLPWHLVDYVLLHELCHTIEMNHSERFWKLMDKVTDNQAIRLRSELKNYHML</sequence>